<dbReference type="CDD" id="cd11642">
    <property type="entry name" value="SUMT"/>
    <property type="match status" value="1"/>
</dbReference>
<dbReference type="EMBL" id="JAKVIN010000002">
    <property type="protein sequence ID" value="MCJ8148726.1"/>
    <property type="molecule type" value="Genomic_DNA"/>
</dbReference>
<dbReference type="InterPro" id="IPR000878">
    <property type="entry name" value="4pyrrol_Mease"/>
</dbReference>
<comment type="caution">
    <text evidence="10">The sequence shown here is derived from an EMBL/GenBank/DDBJ whole genome shotgun (WGS) entry which is preliminary data.</text>
</comment>
<dbReference type="Gene3D" id="3.40.1010.10">
    <property type="entry name" value="Cobalt-precorrin-4 Transmethylase, Domain 1"/>
    <property type="match status" value="1"/>
</dbReference>
<dbReference type="InterPro" id="IPR050161">
    <property type="entry name" value="Siro_Cobalamin_biosynth"/>
</dbReference>
<evidence type="ECO:0000256" key="5">
    <source>
        <dbReference type="ARBA" id="ARBA00022691"/>
    </source>
</evidence>
<dbReference type="NCBIfam" id="NF004790">
    <property type="entry name" value="PRK06136.1"/>
    <property type="match status" value="1"/>
</dbReference>
<dbReference type="GO" id="GO:0032259">
    <property type="term" value="P:methylation"/>
    <property type="evidence" value="ECO:0007669"/>
    <property type="project" value="UniProtKB-KW"/>
</dbReference>
<evidence type="ECO:0000259" key="9">
    <source>
        <dbReference type="Pfam" id="PF00590"/>
    </source>
</evidence>
<dbReference type="PANTHER" id="PTHR45790">
    <property type="entry name" value="SIROHEME SYNTHASE-RELATED"/>
    <property type="match status" value="1"/>
</dbReference>
<dbReference type="Gene3D" id="3.30.950.10">
    <property type="entry name" value="Methyltransferase, Cobalt-precorrin-4 Transmethylase, Domain 2"/>
    <property type="match status" value="1"/>
</dbReference>
<dbReference type="Proteomes" id="UP001201844">
    <property type="component" value="Unassembled WGS sequence"/>
</dbReference>
<dbReference type="PROSITE" id="PS00840">
    <property type="entry name" value="SUMT_2"/>
    <property type="match status" value="1"/>
</dbReference>
<dbReference type="GO" id="GO:0004851">
    <property type="term" value="F:uroporphyrin-III C-methyltransferase activity"/>
    <property type="evidence" value="ECO:0007669"/>
    <property type="project" value="UniProtKB-EC"/>
</dbReference>
<reference evidence="10 11" key="1">
    <citation type="submission" date="2022-02" db="EMBL/GenBank/DDBJ databases">
        <title>Shinella B3.7 sp. nov., isolated from Sediment (Zhairuo Island).</title>
        <authorList>
            <person name="Chen G."/>
        </authorList>
    </citation>
    <scope>NUCLEOTIDE SEQUENCE [LARGE SCALE GENOMIC DNA]</scope>
    <source>
        <strain evidence="10 11">B3.7</strain>
    </source>
</reference>
<keyword evidence="4 8" id="KW-0808">Transferase</keyword>
<gene>
    <name evidence="10" type="primary">cobA</name>
    <name evidence="10" type="ORF">MKI86_06225</name>
</gene>
<keyword evidence="11" id="KW-1185">Reference proteome</keyword>
<feature type="domain" description="Tetrapyrrole methylase" evidence="9">
    <location>
        <begin position="16"/>
        <end position="226"/>
    </location>
</feature>
<evidence type="ECO:0000256" key="2">
    <source>
        <dbReference type="ARBA" id="ARBA00012162"/>
    </source>
</evidence>
<evidence type="ECO:0000256" key="4">
    <source>
        <dbReference type="ARBA" id="ARBA00022679"/>
    </source>
</evidence>
<evidence type="ECO:0000313" key="11">
    <source>
        <dbReference type="Proteomes" id="UP001201844"/>
    </source>
</evidence>
<dbReference type="EC" id="2.1.1.107" evidence="2"/>
<evidence type="ECO:0000256" key="1">
    <source>
        <dbReference type="ARBA" id="ARBA00005879"/>
    </source>
</evidence>
<evidence type="ECO:0000313" key="10">
    <source>
        <dbReference type="EMBL" id="MCJ8148726.1"/>
    </source>
</evidence>
<comment type="pathway">
    <text evidence="7">Porphyrin-containing compound metabolism; siroheme biosynthesis; precorrin-2 from uroporphyrinogen III: step 1/1.</text>
</comment>
<dbReference type="InterPro" id="IPR014777">
    <property type="entry name" value="4pyrrole_Mease_sub1"/>
</dbReference>
<organism evidence="10 11">
    <name type="scientific">Shinella sedimenti</name>
    <dbReference type="NCBI Taxonomy" id="2919913"/>
    <lineage>
        <taxon>Bacteria</taxon>
        <taxon>Pseudomonadati</taxon>
        <taxon>Pseudomonadota</taxon>
        <taxon>Alphaproteobacteria</taxon>
        <taxon>Hyphomicrobiales</taxon>
        <taxon>Rhizobiaceae</taxon>
        <taxon>Shinella</taxon>
    </lineage>
</organism>
<dbReference type="InterPro" id="IPR003043">
    <property type="entry name" value="Uropor_MeTrfase_CS"/>
</dbReference>
<keyword evidence="6" id="KW-0627">Porphyrin biosynthesis</keyword>
<keyword evidence="3 8" id="KW-0489">Methyltransferase</keyword>
<dbReference type="InterPro" id="IPR006366">
    <property type="entry name" value="CobA/CysG_C"/>
</dbReference>
<dbReference type="RefSeq" id="WP_241598718.1">
    <property type="nucleotide sequence ID" value="NZ_JAKVIN010000002.1"/>
</dbReference>
<name>A0ABT0CJF8_9HYPH</name>
<dbReference type="Pfam" id="PF00590">
    <property type="entry name" value="TP_methylase"/>
    <property type="match status" value="1"/>
</dbReference>
<dbReference type="NCBIfam" id="TIGR01469">
    <property type="entry name" value="cobA_cysG_Cterm"/>
    <property type="match status" value="1"/>
</dbReference>
<evidence type="ECO:0000256" key="8">
    <source>
        <dbReference type="RuleBase" id="RU003960"/>
    </source>
</evidence>
<accession>A0ABT0CJF8</accession>
<evidence type="ECO:0000256" key="7">
    <source>
        <dbReference type="ARBA" id="ARBA00025705"/>
    </source>
</evidence>
<evidence type="ECO:0000256" key="3">
    <source>
        <dbReference type="ARBA" id="ARBA00022603"/>
    </source>
</evidence>
<keyword evidence="5" id="KW-0949">S-adenosyl-L-methionine</keyword>
<protein>
    <recommendedName>
        <fullName evidence="2">uroporphyrinogen-III C-methyltransferase</fullName>
        <ecNumber evidence="2">2.1.1.107</ecNumber>
    </recommendedName>
</protein>
<dbReference type="InterPro" id="IPR035996">
    <property type="entry name" value="4pyrrol_Methylase_sf"/>
</dbReference>
<comment type="similarity">
    <text evidence="1 8">Belongs to the precorrin methyltransferase family.</text>
</comment>
<sequence>MNALFSALPAIEKGSVWLVGAGPGDPGLLTLHAANALRQADVIVHDALVNAECLSLARPGAMLEFAGKRGGKPSHKQRDISLRLVELARAGNRVLRLKGGDPFVFGRGGEEALTLIEHGIPFRIVPGITAGIGGLAYAGIPVTHREVNHAVTFLTGHDSSGLVPDRINWEGIAKGSPVIVMYMAMKHIGQITANLMAAGRVPDEPVAFVCNAATPEQTVLETTLARAEADMAAAGIEPPAIVVVGEVVRLRASLDWLGALTTGRRLAPDPFSPSALKDPA</sequence>
<dbReference type="PANTHER" id="PTHR45790:SF3">
    <property type="entry name" value="S-ADENOSYL-L-METHIONINE-DEPENDENT UROPORPHYRINOGEN III METHYLTRANSFERASE, CHLOROPLASTIC"/>
    <property type="match status" value="1"/>
</dbReference>
<dbReference type="PROSITE" id="PS00839">
    <property type="entry name" value="SUMT_1"/>
    <property type="match status" value="1"/>
</dbReference>
<proteinExistence type="inferred from homology"/>
<dbReference type="InterPro" id="IPR014776">
    <property type="entry name" value="4pyrrole_Mease_sub2"/>
</dbReference>
<evidence type="ECO:0000256" key="6">
    <source>
        <dbReference type="ARBA" id="ARBA00023244"/>
    </source>
</evidence>
<dbReference type="SUPFAM" id="SSF53790">
    <property type="entry name" value="Tetrapyrrole methylase"/>
    <property type="match status" value="1"/>
</dbReference>